<dbReference type="PIRSF" id="PIRSF004764">
    <property type="entry name" value="YmfJ"/>
    <property type="match status" value="1"/>
</dbReference>
<dbReference type="InterPro" id="IPR021637">
    <property type="entry name" value="DUF3243"/>
</dbReference>
<evidence type="ECO:0000313" key="1">
    <source>
        <dbReference type="EMBL" id="OAT79854.1"/>
    </source>
</evidence>
<organism evidence="1 2">
    <name type="scientific">Desulfotomaculum copahuensis</name>
    <dbReference type="NCBI Taxonomy" id="1838280"/>
    <lineage>
        <taxon>Bacteria</taxon>
        <taxon>Bacillati</taxon>
        <taxon>Bacillota</taxon>
        <taxon>Clostridia</taxon>
        <taxon>Eubacteriales</taxon>
        <taxon>Desulfotomaculaceae</taxon>
        <taxon>Desulfotomaculum</taxon>
    </lineage>
</organism>
<dbReference type="Gene3D" id="1.10.760.20">
    <property type="entry name" value="Protein of unknown function DUF3243"/>
    <property type="match status" value="1"/>
</dbReference>
<accession>A0A1B7LBK1</accession>
<dbReference type="InterPro" id="IPR038292">
    <property type="entry name" value="YmfJ/YflH_sf"/>
</dbReference>
<evidence type="ECO:0008006" key="3">
    <source>
        <dbReference type="Google" id="ProtNLM"/>
    </source>
</evidence>
<dbReference type="STRING" id="1838280.A6M21_14740"/>
<evidence type="ECO:0000313" key="2">
    <source>
        <dbReference type="Proteomes" id="UP000078532"/>
    </source>
</evidence>
<dbReference type="Proteomes" id="UP000078532">
    <property type="component" value="Unassembled WGS sequence"/>
</dbReference>
<dbReference type="EMBL" id="LYVF01000191">
    <property type="protein sequence ID" value="OAT79854.1"/>
    <property type="molecule type" value="Genomic_DNA"/>
</dbReference>
<dbReference type="InterPro" id="IPR024702">
    <property type="entry name" value="Uncharacterised_YmfJ"/>
</dbReference>
<protein>
    <recommendedName>
        <fullName evidence="3">DUF3243 domain-containing protein</fullName>
    </recommendedName>
</protein>
<comment type="caution">
    <text evidence="1">The sequence shown here is derived from an EMBL/GenBank/DDBJ whole genome shotgun (WGS) entry which is preliminary data.</text>
</comment>
<keyword evidence="2" id="KW-1185">Reference proteome</keyword>
<sequence>MDIQQVNTDWENWKRFLGQAVEFAEELGVSRERITNLAQQAGQVLADNVTPANPEQKALKELWTVADQQERQMLANLMTKLVANRPGSYAAF</sequence>
<dbReference type="AlphaFoldDB" id="A0A1B7LBK1"/>
<proteinExistence type="predicted"/>
<dbReference type="Pfam" id="PF11588">
    <property type="entry name" value="DUF3243"/>
    <property type="match status" value="1"/>
</dbReference>
<name>A0A1B7LBK1_9FIRM</name>
<gene>
    <name evidence="1" type="ORF">A6M21_14740</name>
</gene>
<dbReference type="OrthoDB" id="2382009at2"/>
<reference evidence="1 2" key="1">
    <citation type="submission" date="2016-04" db="EMBL/GenBank/DDBJ databases">
        <authorList>
            <person name="Evans L.H."/>
            <person name="Alamgir A."/>
            <person name="Owens N."/>
            <person name="Weber N.D."/>
            <person name="Virtaneva K."/>
            <person name="Barbian K."/>
            <person name="Babar A."/>
            <person name="Rosenke K."/>
        </authorList>
    </citation>
    <scope>NUCLEOTIDE SEQUENCE [LARGE SCALE GENOMIC DNA]</scope>
    <source>
        <strain evidence="1 2">LMa1</strain>
    </source>
</reference>